<evidence type="ECO:0000256" key="12">
    <source>
        <dbReference type="ARBA" id="ARBA00023326"/>
    </source>
</evidence>
<keyword evidence="6" id="KW-0136">Cellulose degradation</keyword>
<dbReference type="GO" id="GO:0005576">
    <property type="term" value="C:extracellular region"/>
    <property type="evidence" value="ECO:0007669"/>
    <property type="project" value="UniProtKB-SubCell"/>
</dbReference>
<keyword evidence="12" id="KW-0624">Polysaccharide degradation</keyword>
<keyword evidence="8" id="KW-0186">Copper</keyword>
<dbReference type="CDD" id="cd21175">
    <property type="entry name" value="LPMO_AA9"/>
    <property type="match status" value="1"/>
</dbReference>
<dbReference type="EC" id="1.14.99.56" evidence="15"/>
<keyword evidence="5" id="KW-0732">Signal</keyword>
<evidence type="ECO:0000313" key="18">
    <source>
        <dbReference type="Proteomes" id="UP000800093"/>
    </source>
</evidence>
<evidence type="ECO:0000256" key="11">
    <source>
        <dbReference type="ARBA" id="ARBA00023277"/>
    </source>
</evidence>
<organism evidence="17 18">
    <name type="scientific">Lojkania enalia</name>
    <dbReference type="NCBI Taxonomy" id="147567"/>
    <lineage>
        <taxon>Eukaryota</taxon>
        <taxon>Fungi</taxon>
        <taxon>Dikarya</taxon>
        <taxon>Ascomycota</taxon>
        <taxon>Pezizomycotina</taxon>
        <taxon>Dothideomycetes</taxon>
        <taxon>Pleosporomycetidae</taxon>
        <taxon>Pleosporales</taxon>
        <taxon>Pleosporales incertae sedis</taxon>
        <taxon>Lojkania</taxon>
    </lineage>
</organism>
<evidence type="ECO:0000256" key="9">
    <source>
        <dbReference type="ARBA" id="ARBA00023033"/>
    </source>
</evidence>
<gene>
    <name evidence="17" type="ORF">CC78DRAFT_578873</name>
</gene>
<dbReference type="InterPro" id="IPR005103">
    <property type="entry name" value="AA9_LPMO"/>
</dbReference>
<dbReference type="Pfam" id="PF03443">
    <property type="entry name" value="AA9"/>
    <property type="match status" value="1"/>
</dbReference>
<keyword evidence="7" id="KW-0560">Oxidoreductase</keyword>
<evidence type="ECO:0000256" key="5">
    <source>
        <dbReference type="ARBA" id="ARBA00022729"/>
    </source>
</evidence>
<dbReference type="Gene3D" id="2.70.50.70">
    <property type="match status" value="1"/>
</dbReference>
<sequence>MFWARITTGLLVTRLYQETQAHYVFSRFMFNKTVTEQWQYVRNLSMGQARDSGLWDQYMPFYDIYTEDVRCGWGASKSGPGTQTANVVAGDEVGFVIGRSADEPLEPYIIYHNGPGQAYLSKSPTDDLDHYEGGGEWFKIASLGVKNDTYWLTRGQRGMNFTLPSTTPPGLYLLRVEHLYVRSAFNTTQFYIACAQINITSPPKTTIGTPGPLVKFPGAYKLEDPGIWVQDNYYDWPPSGLLNYVPPGPPVWTG</sequence>
<keyword evidence="10" id="KW-1015">Disulfide bond</keyword>
<evidence type="ECO:0000259" key="16">
    <source>
        <dbReference type="Pfam" id="PF03443"/>
    </source>
</evidence>
<dbReference type="GO" id="GO:0004497">
    <property type="term" value="F:monooxygenase activity"/>
    <property type="evidence" value="ECO:0007669"/>
    <property type="project" value="UniProtKB-KW"/>
</dbReference>
<evidence type="ECO:0000256" key="2">
    <source>
        <dbReference type="ARBA" id="ARBA00004613"/>
    </source>
</evidence>
<evidence type="ECO:0000256" key="14">
    <source>
        <dbReference type="ARBA" id="ARBA00045077"/>
    </source>
</evidence>
<evidence type="ECO:0000256" key="13">
    <source>
        <dbReference type="ARBA" id="ARBA00044502"/>
    </source>
</evidence>
<protein>
    <recommendedName>
        <fullName evidence="15">lytic cellulose monooxygenase (C4-dehydrogenating)</fullName>
        <ecNumber evidence="15">1.14.99.56</ecNumber>
    </recommendedName>
</protein>
<dbReference type="AlphaFoldDB" id="A0A9P4N561"/>
<keyword evidence="18" id="KW-1185">Reference proteome</keyword>
<dbReference type="EMBL" id="ML986603">
    <property type="protein sequence ID" value="KAF2265708.1"/>
    <property type="molecule type" value="Genomic_DNA"/>
</dbReference>
<dbReference type="OrthoDB" id="6038816at2759"/>
<comment type="similarity">
    <text evidence="13">Belongs to the polysaccharide monooxygenase AA9 family.</text>
</comment>
<keyword evidence="4" id="KW-0479">Metal-binding</keyword>
<evidence type="ECO:0000256" key="3">
    <source>
        <dbReference type="ARBA" id="ARBA00022525"/>
    </source>
</evidence>
<keyword evidence="3" id="KW-0964">Secreted</keyword>
<dbReference type="PANTHER" id="PTHR33353">
    <property type="entry name" value="PUTATIVE (AFU_ORTHOLOGUE AFUA_1G12560)-RELATED"/>
    <property type="match status" value="1"/>
</dbReference>
<dbReference type="PANTHER" id="PTHR33353:SF10">
    <property type="entry name" value="ENDO-BETA-1,4-GLUCANASE D"/>
    <property type="match status" value="1"/>
</dbReference>
<dbReference type="Proteomes" id="UP000800093">
    <property type="component" value="Unassembled WGS sequence"/>
</dbReference>
<accession>A0A9P4N561</accession>
<feature type="domain" description="Auxiliary Activity family 9 catalytic" evidence="16">
    <location>
        <begin position="22"/>
        <end position="231"/>
    </location>
</feature>
<keyword evidence="11" id="KW-0119">Carbohydrate metabolism</keyword>
<comment type="cofactor">
    <cofactor evidence="1">
        <name>Cu(2+)</name>
        <dbReference type="ChEBI" id="CHEBI:29036"/>
    </cofactor>
</comment>
<evidence type="ECO:0000256" key="8">
    <source>
        <dbReference type="ARBA" id="ARBA00023008"/>
    </source>
</evidence>
<evidence type="ECO:0000256" key="10">
    <source>
        <dbReference type="ARBA" id="ARBA00023157"/>
    </source>
</evidence>
<keyword evidence="9" id="KW-0503">Monooxygenase</keyword>
<comment type="catalytic activity">
    <reaction evidence="14">
        <text>[(1-&gt;4)-beta-D-glucosyl]n+m + reduced acceptor + O2 = 4-dehydro-beta-D-glucosyl-[(1-&gt;4)-beta-D-glucosyl]n-1 + [(1-&gt;4)-beta-D-glucosyl]m + acceptor + H2O.</text>
        <dbReference type="EC" id="1.14.99.56"/>
    </reaction>
</comment>
<evidence type="ECO:0000313" key="17">
    <source>
        <dbReference type="EMBL" id="KAF2265708.1"/>
    </source>
</evidence>
<comment type="caution">
    <text evidence="17">The sequence shown here is derived from an EMBL/GenBank/DDBJ whole genome shotgun (WGS) entry which is preliminary data.</text>
</comment>
<evidence type="ECO:0000256" key="1">
    <source>
        <dbReference type="ARBA" id="ARBA00001973"/>
    </source>
</evidence>
<reference evidence="18" key="1">
    <citation type="journal article" date="2020" name="Stud. Mycol.">
        <title>101 Dothideomycetes genomes: A test case for predicting lifestyles and emergence of pathogens.</title>
        <authorList>
            <person name="Haridas S."/>
            <person name="Albert R."/>
            <person name="Binder M."/>
            <person name="Bloem J."/>
            <person name="LaButti K."/>
            <person name="Salamov A."/>
            <person name="Andreopoulos B."/>
            <person name="Baker S."/>
            <person name="Barry K."/>
            <person name="Bills G."/>
            <person name="Bluhm B."/>
            <person name="Cannon C."/>
            <person name="Castanera R."/>
            <person name="Culley D."/>
            <person name="Daum C."/>
            <person name="Ezra D."/>
            <person name="Gonzalez J."/>
            <person name="Henrissat B."/>
            <person name="Kuo A."/>
            <person name="Liang C."/>
            <person name="Lipzen A."/>
            <person name="Lutzoni F."/>
            <person name="Magnuson J."/>
            <person name="Mondo S."/>
            <person name="Nolan M."/>
            <person name="Ohm R."/>
            <person name="Pangilinan J."/>
            <person name="Park H.-J."/>
            <person name="Ramirez L."/>
            <person name="Alfaro M."/>
            <person name="Sun H."/>
            <person name="Tritt A."/>
            <person name="Yoshinaga Y."/>
            <person name="Zwiers L.-H."/>
            <person name="Turgeon B."/>
            <person name="Goodwin S."/>
            <person name="Spatafora J."/>
            <person name="Crous P."/>
            <person name="Grigoriev I."/>
        </authorList>
    </citation>
    <scope>NUCLEOTIDE SEQUENCE [LARGE SCALE GENOMIC DNA]</scope>
    <source>
        <strain evidence="18">CBS 304.66</strain>
    </source>
</reference>
<name>A0A9P4N561_9PLEO</name>
<dbReference type="InterPro" id="IPR049892">
    <property type="entry name" value="AA9"/>
</dbReference>
<evidence type="ECO:0000256" key="4">
    <source>
        <dbReference type="ARBA" id="ARBA00022723"/>
    </source>
</evidence>
<comment type="subcellular location">
    <subcellularLocation>
        <location evidence="2">Secreted</location>
    </subcellularLocation>
</comment>
<evidence type="ECO:0000256" key="15">
    <source>
        <dbReference type="ARBA" id="ARBA00047174"/>
    </source>
</evidence>
<evidence type="ECO:0000256" key="6">
    <source>
        <dbReference type="ARBA" id="ARBA00023001"/>
    </source>
</evidence>
<evidence type="ECO:0000256" key="7">
    <source>
        <dbReference type="ARBA" id="ARBA00023002"/>
    </source>
</evidence>
<dbReference type="GO" id="GO:0030245">
    <property type="term" value="P:cellulose catabolic process"/>
    <property type="evidence" value="ECO:0007669"/>
    <property type="project" value="UniProtKB-KW"/>
</dbReference>
<dbReference type="GO" id="GO:0046872">
    <property type="term" value="F:metal ion binding"/>
    <property type="evidence" value="ECO:0007669"/>
    <property type="project" value="UniProtKB-KW"/>
</dbReference>
<proteinExistence type="inferred from homology"/>